<dbReference type="Pfam" id="PF11978">
    <property type="entry name" value="MVP_shoulder"/>
    <property type="match status" value="1"/>
</dbReference>
<dbReference type="InterPro" id="IPR002499">
    <property type="entry name" value="Vault_N"/>
</dbReference>
<accession>A0A6J8EMY6</accession>
<dbReference type="Pfam" id="PF01505">
    <property type="entry name" value="Vault"/>
    <property type="match status" value="3"/>
</dbReference>
<dbReference type="PROSITE" id="PS51224">
    <property type="entry name" value="MVP"/>
    <property type="match status" value="4"/>
</dbReference>
<evidence type="ECO:0000256" key="1">
    <source>
        <dbReference type="ARBA" id="ARBA00004123"/>
    </source>
</evidence>
<evidence type="ECO:0000256" key="5">
    <source>
        <dbReference type="ARBA" id="ARBA00022737"/>
    </source>
</evidence>
<feature type="domain" description="Major vault protein repeat" evidence="10">
    <location>
        <begin position="171"/>
        <end position="212"/>
    </location>
</feature>
<dbReference type="InterPro" id="IPR041134">
    <property type="entry name" value="Vault_2"/>
</dbReference>
<dbReference type="CDD" id="cd08825">
    <property type="entry name" value="MVP_shoulder"/>
    <property type="match status" value="1"/>
</dbReference>
<sequence length="916" mass="102370">MSKNNVVGLKLYQFVHVLDVTTNITRIEIGPQTIVLKTNESFVAGPLPMIVIAPGYYCVVHNPVSNYVPGQACEIRFGEKAVHFHEDPFPLYPGEVLEGASDYLTGGLPDYKRAIKKLPVVPDNHGIKLKALLDCEDENGKHQAGEEWQLNGPRTYIPRPEVEVQGIVNPTVLKEGEALRLRAKQGFIDRYDNERVTDEEWFICEQGSYLPDVYEEVVELLKKITLTPEIGLNLRATQTVKDRYGITRLAGEEWLLTSETTDEYYPEIGVEVASKAKKLVLTKGQYCVVENPLDKSGRPQLGKLELRIGCSSFFLHPGERLQGGNVKSSYVLSDQQAIVLQAVNQFKDTMFKVFIIDKDTVFKGLSITLLFIIDKDTMFKGLSITLLFIIDKDIMFKVLSITLLFIIDKDTMFKGKNRLPGDTWMIRGPIDYIPPVEVQVVKQRDQIPLSKNEGIYIQNKQTGKVRAIMGPKSYMLTAHEELWEKKLDSNIETLLKQGGGDGSGDIRKIAYFEQSIDPQMLKGRDKTRVITYRCPGNTAVQVYNYLEKTARVVFGPDLVILGPHENFNVLSLSAGKPKKCDAMRSLCLMLGPDFITDIIEVETSDHARLRLQLAFNNHFEYEKGDVESEAKIFSVGDFIGFACRKIGGRIRAQVAHVPFDEFHKHSAMIIQTAVFGVDQEGNLNIPLTFEANNLVISSVDIQSIEPVDAKMRDSLSKSVQLAIEISTKSIEASASHEASRNEQIAKGQLERQKLLNEMDSEKEKTKLLELQAITAAVESTGQAKAESQAQAERMLIECESEIESAKLKAEAEEIEHLAKLETQGLLRAQELSYQRELNRMELDLEKGRADIEVNKFKSMVETLGRKTIETMSIAGPKAQTNLLKGLGLQSVLVTDGTTPINLFDTAHGLIGSKGGQ</sequence>
<dbReference type="Proteomes" id="UP000507470">
    <property type="component" value="Unassembled WGS sequence"/>
</dbReference>
<organism evidence="15 16">
    <name type="scientific">Mytilus coruscus</name>
    <name type="common">Sea mussel</name>
    <dbReference type="NCBI Taxonomy" id="42192"/>
    <lineage>
        <taxon>Eukaryota</taxon>
        <taxon>Metazoa</taxon>
        <taxon>Spiralia</taxon>
        <taxon>Lophotrochozoa</taxon>
        <taxon>Mollusca</taxon>
        <taxon>Bivalvia</taxon>
        <taxon>Autobranchia</taxon>
        <taxon>Pteriomorphia</taxon>
        <taxon>Mytilida</taxon>
        <taxon>Mytiloidea</taxon>
        <taxon>Mytilidae</taxon>
        <taxon>Mytilinae</taxon>
        <taxon>Mytilus</taxon>
    </lineage>
</organism>
<dbReference type="Gene3D" id="2.30.30.560">
    <property type="match status" value="2"/>
</dbReference>
<feature type="repeat" description="MVP" evidence="8">
    <location>
        <begin position="175"/>
        <end position="227"/>
    </location>
</feature>
<dbReference type="OrthoDB" id="6125719at2759"/>
<feature type="coiled-coil region" evidence="9">
    <location>
        <begin position="744"/>
        <end position="815"/>
    </location>
</feature>
<feature type="repeat" description="MVP" evidence="8">
    <location>
        <begin position="228"/>
        <end position="282"/>
    </location>
</feature>
<dbReference type="FunFam" id="2.30.30.550:FF:000001">
    <property type="entry name" value="major vault protein-like"/>
    <property type="match status" value="2"/>
</dbReference>
<dbReference type="FunFam" id="3.30.479.30:FF:000010">
    <property type="entry name" value="major vault protein-like"/>
    <property type="match status" value="1"/>
</dbReference>
<gene>
    <name evidence="15" type="ORF">MCOR_53421</name>
</gene>
<dbReference type="InterPro" id="IPR043023">
    <property type="entry name" value="MVP_rep_sf"/>
</dbReference>
<dbReference type="GO" id="GO:0005634">
    <property type="term" value="C:nucleus"/>
    <property type="evidence" value="ECO:0007669"/>
    <property type="project" value="UniProtKB-SubCell"/>
</dbReference>
<feature type="domain" description="Major vault protein repeat" evidence="10">
    <location>
        <begin position="120"/>
        <end position="159"/>
    </location>
</feature>
<evidence type="ECO:0000313" key="16">
    <source>
        <dbReference type="Proteomes" id="UP000507470"/>
    </source>
</evidence>
<dbReference type="Gene3D" id="2.30.30.570">
    <property type="match status" value="2"/>
</dbReference>
<dbReference type="FunFam" id="2.30.30.570:FF:000001">
    <property type="entry name" value="major vault protein-like"/>
    <property type="match status" value="1"/>
</dbReference>
<dbReference type="Gene3D" id="6.20.380.10">
    <property type="match status" value="1"/>
</dbReference>
<protein>
    <recommendedName>
        <fullName evidence="3">Major vault protein</fullName>
    </recommendedName>
</protein>
<keyword evidence="4 8" id="KW-0963">Cytoplasm</keyword>
<dbReference type="PANTHER" id="PTHR14165:SF16">
    <property type="entry name" value="MAJOR VAULT PROTEIN"/>
    <property type="match status" value="1"/>
</dbReference>
<evidence type="ECO:0000259" key="11">
    <source>
        <dbReference type="Pfam" id="PF11978"/>
    </source>
</evidence>
<evidence type="ECO:0000259" key="10">
    <source>
        <dbReference type="Pfam" id="PF01505"/>
    </source>
</evidence>
<evidence type="ECO:0000259" key="13">
    <source>
        <dbReference type="Pfam" id="PF17795"/>
    </source>
</evidence>
<feature type="domain" description="Major vault protein repeat" evidence="12">
    <location>
        <begin position="280"/>
        <end position="324"/>
    </location>
</feature>
<feature type="repeat" description="MVP" evidence="8">
    <location>
        <begin position="402"/>
        <end position="450"/>
    </location>
</feature>
<feature type="repeat" description="MVP" evidence="8">
    <location>
        <begin position="123"/>
        <end position="174"/>
    </location>
</feature>
<dbReference type="Gene3D" id="2.30.30.550">
    <property type="entry name" value="Major Vault Protein repeat"/>
    <property type="match status" value="4"/>
</dbReference>
<dbReference type="InterPro" id="IPR043179">
    <property type="entry name" value="Vault_2_sf"/>
</dbReference>
<dbReference type="GO" id="GO:0005737">
    <property type="term" value="C:cytoplasm"/>
    <property type="evidence" value="ECO:0007669"/>
    <property type="project" value="UniProtKB-SubCell"/>
</dbReference>
<dbReference type="Gene3D" id="2.30.30.620">
    <property type="match status" value="1"/>
</dbReference>
<dbReference type="GO" id="GO:1990904">
    <property type="term" value="C:ribonucleoprotein complex"/>
    <property type="evidence" value="ECO:0007669"/>
    <property type="project" value="UniProtKB-UniRule"/>
</dbReference>
<dbReference type="Gene3D" id="3.30.479.30">
    <property type="entry name" value="Band 7 domain"/>
    <property type="match status" value="1"/>
</dbReference>
<keyword evidence="5" id="KW-0677">Repeat</keyword>
<evidence type="ECO:0000256" key="6">
    <source>
        <dbReference type="ARBA" id="ARBA00023242"/>
    </source>
</evidence>
<keyword evidence="16" id="KW-1185">Reference proteome</keyword>
<dbReference type="InterPro" id="IPR039059">
    <property type="entry name" value="MVP"/>
</dbReference>
<dbReference type="EMBL" id="CACVKT020009330">
    <property type="protein sequence ID" value="CAC5421283.1"/>
    <property type="molecule type" value="Genomic_DNA"/>
</dbReference>
<dbReference type="InterPro" id="IPR021870">
    <property type="entry name" value="MVP_shoulder"/>
</dbReference>
<dbReference type="Pfam" id="PF17795">
    <property type="entry name" value="Vault_3"/>
    <property type="match status" value="1"/>
</dbReference>
<evidence type="ECO:0000256" key="7">
    <source>
        <dbReference type="ARBA" id="ARBA00023274"/>
    </source>
</evidence>
<name>A0A6J8EMY6_MYTCO</name>
<dbReference type="InterPro" id="IPR041136">
    <property type="entry name" value="Vault_4"/>
</dbReference>
<evidence type="ECO:0000256" key="9">
    <source>
        <dbReference type="SAM" id="Coils"/>
    </source>
</evidence>
<dbReference type="InterPro" id="IPR036013">
    <property type="entry name" value="Band_7/SPFH_dom_sf"/>
</dbReference>
<comment type="subcellular location">
    <subcellularLocation>
        <location evidence="2 8">Cytoplasm</location>
    </subcellularLocation>
    <subcellularLocation>
        <location evidence="1">Nucleus</location>
    </subcellularLocation>
</comment>
<evidence type="ECO:0000259" key="12">
    <source>
        <dbReference type="Pfam" id="PF17794"/>
    </source>
</evidence>
<evidence type="ECO:0000256" key="3">
    <source>
        <dbReference type="ARBA" id="ARBA00018296"/>
    </source>
</evidence>
<dbReference type="Pfam" id="PF17794">
    <property type="entry name" value="Vault_2"/>
    <property type="match status" value="2"/>
</dbReference>
<keyword evidence="7 8" id="KW-0687">Ribonucleoprotein</keyword>
<keyword evidence="9" id="KW-0175">Coiled coil</keyword>
<evidence type="ECO:0000256" key="8">
    <source>
        <dbReference type="PROSITE-ProRule" id="PRU00571"/>
    </source>
</evidence>
<proteinExistence type="predicted"/>
<dbReference type="InterPro" id="IPR040989">
    <property type="entry name" value="Vault_3"/>
</dbReference>
<evidence type="ECO:0000256" key="2">
    <source>
        <dbReference type="ARBA" id="ARBA00004496"/>
    </source>
</evidence>
<dbReference type="Pfam" id="PF17796">
    <property type="entry name" value="Vault_4"/>
    <property type="match status" value="1"/>
</dbReference>
<dbReference type="AlphaFoldDB" id="A0A6J8EMY6"/>
<feature type="domain" description="Major vault protein shoulder" evidence="11">
    <location>
        <begin position="591"/>
        <end position="708"/>
    </location>
</feature>
<reference evidence="15 16" key="1">
    <citation type="submission" date="2020-06" db="EMBL/GenBank/DDBJ databases">
        <authorList>
            <person name="Li R."/>
            <person name="Bekaert M."/>
        </authorList>
    </citation>
    <scope>NUCLEOTIDE SEQUENCE [LARGE SCALE GENOMIC DNA]</scope>
    <source>
        <strain evidence="16">wild</strain>
    </source>
</reference>
<keyword evidence="6" id="KW-0539">Nucleus</keyword>
<feature type="domain" description="Major vault protein repeat" evidence="10">
    <location>
        <begin position="226"/>
        <end position="266"/>
    </location>
</feature>
<dbReference type="InterPro" id="IPR041139">
    <property type="entry name" value="MVP_rep_dom"/>
</dbReference>
<evidence type="ECO:0000259" key="14">
    <source>
        <dbReference type="Pfam" id="PF17796"/>
    </source>
</evidence>
<evidence type="ECO:0000313" key="15">
    <source>
        <dbReference type="EMBL" id="CAC5421283.1"/>
    </source>
</evidence>
<dbReference type="Gene3D" id="6.10.250.720">
    <property type="match status" value="1"/>
</dbReference>
<evidence type="ECO:0000256" key="4">
    <source>
        <dbReference type="ARBA" id="ARBA00022490"/>
    </source>
</evidence>
<feature type="domain" description="Major vault protein repeat" evidence="12">
    <location>
        <begin position="49"/>
        <end position="99"/>
    </location>
</feature>
<dbReference type="PANTHER" id="PTHR14165">
    <property type="entry name" value="MAJOR VAULT PROTEIN"/>
    <property type="match status" value="1"/>
</dbReference>
<feature type="domain" description="Major vault protein repeat" evidence="13">
    <location>
        <begin position="529"/>
        <end position="590"/>
    </location>
</feature>
<feature type="domain" description="Major vault protein repeat" evidence="14">
    <location>
        <begin position="447"/>
        <end position="496"/>
    </location>
</feature>